<dbReference type="GO" id="GO:0016787">
    <property type="term" value="F:hydrolase activity"/>
    <property type="evidence" value="ECO:0007669"/>
    <property type="project" value="UniProtKB-KW"/>
</dbReference>
<proteinExistence type="predicted"/>
<name>A0A9P1CTZ8_9DINO</name>
<accession>A0A9P1CTZ8</accession>
<evidence type="ECO:0000313" key="4">
    <source>
        <dbReference type="Proteomes" id="UP001152797"/>
    </source>
</evidence>
<gene>
    <name evidence="1" type="ORF">C1SCF055_LOCUS24059</name>
</gene>
<dbReference type="EMBL" id="CAMXCT030002372">
    <property type="protein sequence ID" value="CAL4785016.1"/>
    <property type="molecule type" value="Genomic_DNA"/>
</dbReference>
<evidence type="ECO:0000313" key="1">
    <source>
        <dbReference type="EMBL" id="CAI3997704.1"/>
    </source>
</evidence>
<reference evidence="2" key="2">
    <citation type="submission" date="2024-04" db="EMBL/GenBank/DDBJ databases">
        <authorList>
            <person name="Chen Y."/>
            <person name="Shah S."/>
            <person name="Dougan E. K."/>
            <person name="Thang M."/>
            <person name="Chan C."/>
        </authorList>
    </citation>
    <scope>NUCLEOTIDE SEQUENCE [LARGE SCALE GENOMIC DNA]</scope>
</reference>
<organism evidence="1">
    <name type="scientific">Cladocopium goreaui</name>
    <dbReference type="NCBI Taxonomy" id="2562237"/>
    <lineage>
        <taxon>Eukaryota</taxon>
        <taxon>Sar</taxon>
        <taxon>Alveolata</taxon>
        <taxon>Dinophyceae</taxon>
        <taxon>Suessiales</taxon>
        <taxon>Symbiodiniaceae</taxon>
        <taxon>Cladocopium</taxon>
    </lineage>
</organism>
<evidence type="ECO:0000313" key="3">
    <source>
        <dbReference type="EMBL" id="CAL4785016.1"/>
    </source>
</evidence>
<dbReference type="EMBL" id="CAMXCT010002372">
    <property type="protein sequence ID" value="CAI3997704.1"/>
    <property type="molecule type" value="Genomic_DNA"/>
</dbReference>
<reference evidence="1" key="1">
    <citation type="submission" date="2022-10" db="EMBL/GenBank/DDBJ databases">
        <authorList>
            <person name="Chen Y."/>
            <person name="Dougan E. K."/>
            <person name="Chan C."/>
            <person name="Rhodes N."/>
            <person name="Thang M."/>
        </authorList>
    </citation>
    <scope>NUCLEOTIDE SEQUENCE</scope>
</reference>
<protein>
    <submittedName>
        <fullName evidence="3">Leukotriene A-4 hydrolase-like</fullName>
    </submittedName>
</protein>
<feature type="non-terminal residue" evidence="1">
    <location>
        <position position="188"/>
    </location>
</feature>
<dbReference type="EMBL" id="CAMXCT020002372">
    <property type="protein sequence ID" value="CAL1151079.1"/>
    <property type="molecule type" value="Genomic_DNA"/>
</dbReference>
<dbReference type="Proteomes" id="UP001152797">
    <property type="component" value="Unassembled WGS sequence"/>
</dbReference>
<dbReference type="AlphaFoldDB" id="A0A9P1CTZ8"/>
<keyword evidence="3" id="KW-0378">Hydrolase</keyword>
<evidence type="ECO:0000313" key="2">
    <source>
        <dbReference type="EMBL" id="CAL1151079.1"/>
    </source>
</evidence>
<sequence length="188" mass="20369">QVLRGAANTAGGSMEDFLRQALTEISTTVQGQGLSLLVIDDLHIFQEVEKHELRLALEGALRLLESLRVLLTSRCALGGGWDSLEHSKIVLEELATLPSEDAAELFQRRCARQLYKEDFEAQPCNGTPRQALNVSSAHQLLLQSQLLKILDGVPGRIVGAAALVNSNLSSLLKHPALQPGNDEQTGTN</sequence>
<keyword evidence="4" id="KW-1185">Reference proteome</keyword>
<comment type="caution">
    <text evidence="1">The sequence shown here is derived from an EMBL/GenBank/DDBJ whole genome shotgun (WGS) entry which is preliminary data.</text>
</comment>